<accession>A0ABP3LIE3</accession>
<dbReference type="NCBIfam" id="TIGR03141">
    <property type="entry name" value="cytochro_ccmD"/>
    <property type="match status" value="1"/>
</dbReference>
<protein>
    <recommendedName>
        <fullName evidence="4">Heme exporter protein D</fullName>
    </recommendedName>
</protein>
<keyword evidence="14" id="KW-1185">Reference proteome</keyword>
<proteinExistence type="inferred from homology"/>
<organism evidence="13 14">
    <name type="scientific">Deinococcus depolymerans</name>
    <dbReference type="NCBI Taxonomy" id="392408"/>
    <lineage>
        <taxon>Bacteria</taxon>
        <taxon>Thermotogati</taxon>
        <taxon>Deinococcota</taxon>
        <taxon>Deinococci</taxon>
        <taxon>Deinococcales</taxon>
        <taxon>Deinococcaceae</taxon>
        <taxon>Deinococcus</taxon>
    </lineage>
</organism>
<dbReference type="EMBL" id="BAAADB010000003">
    <property type="protein sequence ID" value="GAA0499407.1"/>
    <property type="molecule type" value="Genomic_DNA"/>
</dbReference>
<evidence type="ECO:0000256" key="3">
    <source>
        <dbReference type="ARBA" id="ARBA00008741"/>
    </source>
</evidence>
<keyword evidence="10 12" id="KW-1133">Transmembrane helix</keyword>
<evidence type="ECO:0000256" key="5">
    <source>
        <dbReference type="ARBA" id="ARBA00022448"/>
    </source>
</evidence>
<gene>
    <name evidence="13" type="ORF">GCM10008937_03310</name>
</gene>
<comment type="similarity">
    <text evidence="3">Belongs to the CcmD/CycX/HelD family.</text>
</comment>
<keyword evidence="7" id="KW-0997">Cell inner membrane</keyword>
<evidence type="ECO:0000256" key="9">
    <source>
        <dbReference type="ARBA" id="ARBA00022748"/>
    </source>
</evidence>
<evidence type="ECO:0000256" key="2">
    <source>
        <dbReference type="ARBA" id="ARBA00004377"/>
    </source>
</evidence>
<name>A0ABP3LIE3_9DEIO</name>
<keyword evidence="8 12" id="KW-0812">Transmembrane</keyword>
<keyword evidence="9" id="KW-0201">Cytochrome c-type biogenesis</keyword>
<keyword evidence="11 12" id="KW-0472">Membrane</keyword>
<sequence length="43" mass="5096">MDKYTAYVVIVYVVTFVLLVGYLAWIWLRLRAVRDEPLPEAPR</sequence>
<dbReference type="Proteomes" id="UP001500191">
    <property type="component" value="Unassembled WGS sequence"/>
</dbReference>
<evidence type="ECO:0000256" key="4">
    <source>
        <dbReference type="ARBA" id="ARBA00016461"/>
    </source>
</evidence>
<comment type="function">
    <text evidence="1">Required for the export of heme to the periplasm for the biogenesis of c-type cytochromes.</text>
</comment>
<dbReference type="RefSeq" id="WP_343755335.1">
    <property type="nucleotide sequence ID" value="NZ_BAAADB010000003.1"/>
</dbReference>
<keyword evidence="6" id="KW-1003">Cell membrane</keyword>
<dbReference type="InterPro" id="IPR007078">
    <property type="entry name" value="Haem_export_protD_CcmD"/>
</dbReference>
<feature type="transmembrane region" description="Helical" evidence="12">
    <location>
        <begin position="6"/>
        <end position="28"/>
    </location>
</feature>
<comment type="caution">
    <text evidence="13">The sequence shown here is derived from an EMBL/GenBank/DDBJ whole genome shotgun (WGS) entry which is preliminary data.</text>
</comment>
<evidence type="ECO:0000256" key="11">
    <source>
        <dbReference type="ARBA" id="ARBA00023136"/>
    </source>
</evidence>
<dbReference type="Pfam" id="PF04995">
    <property type="entry name" value="CcmD"/>
    <property type="match status" value="1"/>
</dbReference>
<evidence type="ECO:0000313" key="14">
    <source>
        <dbReference type="Proteomes" id="UP001500191"/>
    </source>
</evidence>
<evidence type="ECO:0000256" key="8">
    <source>
        <dbReference type="ARBA" id="ARBA00022692"/>
    </source>
</evidence>
<reference evidence="14" key="1">
    <citation type="journal article" date="2019" name="Int. J. Syst. Evol. Microbiol.">
        <title>The Global Catalogue of Microorganisms (GCM) 10K type strain sequencing project: providing services to taxonomists for standard genome sequencing and annotation.</title>
        <authorList>
            <consortium name="The Broad Institute Genomics Platform"/>
            <consortium name="The Broad Institute Genome Sequencing Center for Infectious Disease"/>
            <person name="Wu L."/>
            <person name="Ma J."/>
        </authorList>
    </citation>
    <scope>NUCLEOTIDE SEQUENCE [LARGE SCALE GENOMIC DNA]</scope>
    <source>
        <strain evidence="14">JCM 14368</strain>
    </source>
</reference>
<evidence type="ECO:0000256" key="10">
    <source>
        <dbReference type="ARBA" id="ARBA00022989"/>
    </source>
</evidence>
<evidence type="ECO:0000256" key="6">
    <source>
        <dbReference type="ARBA" id="ARBA00022475"/>
    </source>
</evidence>
<evidence type="ECO:0000313" key="13">
    <source>
        <dbReference type="EMBL" id="GAA0499407.1"/>
    </source>
</evidence>
<comment type="subcellular location">
    <subcellularLocation>
        <location evidence="2">Cell inner membrane</location>
        <topology evidence="2">Single-pass membrane protein</topology>
    </subcellularLocation>
</comment>
<evidence type="ECO:0000256" key="12">
    <source>
        <dbReference type="SAM" id="Phobius"/>
    </source>
</evidence>
<evidence type="ECO:0000256" key="7">
    <source>
        <dbReference type="ARBA" id="ARBA00022519"/>
    </source>
</evidence>
<keyword evidence="5" id="KW-0813">Transport</keyword>
<evidence type="ECO:0000256" key="1">
    <source>
        <dbReference type="ARBA" id="ARBA00002442"/>
    </source>
</evidence>